<dbReference type="PANTHER" id="PTHR11875">
    <property type="entry name" value="TESTIS-SPECIFIC Y-ENCODED PROTEIN"/>
    <property type="match status" value="1"/>
</dbReference>
<dbReference type="AlphaFoldDB" id="A0A8I6RWW9"/>
<dbReference type="InterPro" id="IPR037231">
    <property type="entry name" value="NAP-like_sf"/>
</dbReference>
<dbReference type="SUPFAM" id="SSF143113">
    <property type="entry name" value="NAP-like"/>
    <property type="match status" value="1"/>
</dbReference>
<dbReference type="OMA" id="YSGDFMY"/>
<dbReference type="Pfam" id="PF00956">
    <property type="entry name" value="NAP"/>
    <property type="match status" value="1"/>
</dbReference>
<dbReference type="Gene3D" id="3.30.1120.90">
    <property type="entry name" value="Nucleosome assembly protein"/>
    <property type="match status" value="1"/>
</dbReference>
<evidence type="ECO:0000256" key="2">
    <source>
        <dbReference type="RuleBase" id="RU003876"/>
    </source>
</evidence>
<accession>A0A8I6RWW9</accession>
<evidence type="ECO:0008006" key="6">
    <source>
        <dbReference type="Google" id="ProtNLM"/>
    </source>
</evidence>
<organism evidence="4 5">
    <name type="scientific">Cimex lectularius</name>
    <name type="common">Bed bug</name>
    <name type="synonym">Acanthia lectularia</name>
    <dbReference type="NCBI Taxonomy" id="79782"/>
    <lineage>
        <taxon>Eukaryota</taxon>
        <taxon>Metazoa</taxon>
        <taxon>Ecdysozoa</taxon>
        <taxon>Arthropoda</taxon>
        <taxon>Hexapoda</taxon>
        <taxon>Insecta</taxon>
        <taxon>Pterygota</taxon>
        <taxon>Neoptera</taxon>
        <taxon>Paraneoptera</taxon>
        <taxon>Hemiptera</taxon>
        <taxon>Heteroptera</taxon>
        <taxon>Panheteroptera</taxon>
        <taxon>Cimicomorpha</taxon>
        <taxon>Cimicidae</taxon>
        <taxon>Cimex</taxon>
    </lineage>
</organism>
<evidence type="ECO:0000256" key="1">
    <source>
        <dbReference type="ARBA" id="ARBA00009947"/>
    </source>
</evidence>
<dbReference type="KEGG" id="clec:106666634"/>
<sequence length="383" mass="44204">MSTKKLSNDTEDAALIKKDAKSLNDVAKQLSPSLTDKEQYLVQLPKSVRRRLLALKKLQLEATHIEADFFMEIHKMECRYHQLYSKLYEKRQQIVNGTYEPTDDDCEFPEGKYKSSLALDEFGNDVLGQLLPESANKMDNDVKGIPNFWLTIFKNVALLNDMVQPHDEPILKHLQDIKVVFLESNPMGFILEFHFSPNEYFSNSVLTKRYEMKCAPSPEDPFSFEGPEIYTCKGCVINWYKGKNVTMKVIKKQQKHRSKGIVRTVMKTLQNHSFFNFFTPPKFSDDSDADIEAEFDEEIKNLLTTDFEIGHYIRERIVPHAVLYITGEAFEDEEEYEEVEESEDAVTTDSEEAAPGAITKIAKENYKFPNTNNPNTQNECTQQ</sequence>
<dbReference type="Proteomes" id="UP000494040">
    <property type="component" value="Unassembled WGS sequence"/>
</dbReference>
<evidence type="ECO:0000313" key="5">
    <source>
        <dbReference type="Proteomes" id="UP000494040"/>
    </source>
</evidence>
<dbReference type="EnsemblMetazoa" id="XM_014393966.2">
    <property type="protein sequence ID" value="XP_014249452.1"/>
    <property type="gene ID" value="LOC106666634"/>
</dbReference>
<name>A0A8I6RWW9_CIMLE</name>
<evidence type="ECO:0000256" key="3">
    <source>
        <dbReference type="SAM" id="MobiDB-lite"/>
    </source>
</evidence>
<dbReference type="Gene3D" id="1.20.5.1500">
    <property type="match status" value="1"/>
</dbReference>
<feature type="compositionally biased region" description="Acidic residues" evidence="3">
    <location>
        <begin position="333"/>
        <end position="352"/>
    </location>
</feature>
<dbReference type="GO" id="GO:0006334">
    <property type="term" value="P:nucleosome assembly"/>
    <property type="evidence" value="ECO:0007669"/>
    <property type="project" value="InterPro"/>
</dbReference>
<evidence type="ECO:0000313" key="4">
    <source>
        <dbReference type="EnsemblMetazoa" id="XP_014249452.1"/>
    </source>
</evidence>
<dbReference type="GO" id="GO:0005634">
    <property type="term" value="C:nucleus"/>
    <property type="evidence" value="ECO:0007669"/>
    <property type="project" value="InterPro"/>
</dbReference>
<comment type="similarity">
    <text evidence="1 2">Belongs to the nucleosome assembly protein (NAP) family.</text>
</comment>
<reference evidence="4" key="1">
    <citation type="submission" date="2022-01" db="UniProtKB">
        <authorList>
            <consortium name="EnsemblMetazoa"/>
        </authorList>
    </citation>
    <scope>IDENTIFICATION</scope>
</reference>
<dbReference type="RefSeq" id="XP_014249452.1">
    <property type="nucleotide sequence ID" value="XM_014393966.2"/>
</dbReference>
<dbReference type="FunFam" id="1.20.5.1500:FF:000001">
    <property type="entry name" value="Nucleosome assembly protein 1-like 1"/>
    <property type="match status" value="1"/>
</dbReference>
<dbReference type="InterPro" id="IPR002164">
    <property type="entry name" value="NAP_family"/>
</dbReference>
<proteinExistence type="inferred from homology"/>
<protein>
    <recommendedName>
        <fullName evidence="6">Nucleosome assembly protein 1-like 4</fullName>
    </recommendedName>
</protein>
<dbReference type="OrthoDB" id="27325at2759"/>
<dbReference type="GeneID" id="106666634"/>
<keyword evidence="5" id="KW-1185">Reference proteome</keyword>
<feature type="compositionally biased region" description="Polar residues" evidence="3">
    <location>
        <begin position="368"/>
        <end position="383"/>
    </location>
</feature>
<feature type="region of interest" description="Disordered" evidence="3">
    <location>
        <begin position="333"/>
        <end position="383"/>
    </location>
</feature>